<feature type="compositionally biased region" description="Polar residues" evidence="1">
    <location>
        <begin position="90"/>
        <end position="102"/>
    </location>
</feature>
<feature type="compositionally biased region" description="Polar residues" evidence="1">
    <location>
        <begin position="39"/>
        <end position="66"/>
    </location>
</feature>
<keyword evidence="4" id="KW-1185">Reference proteome</keyword>
<feature type="region of interest" description="Disordered" evidence="1">
    <location>
        <begin position="223"/>
        <end position="253"/>
    </location>
</feature>
<feature type="compositionally biased region" description="Low complexity" evidence="1">
    <location>
        <begin position="22"/>
        <end position="38"/>
    </location>
</feature>
<feature type="region of interest" description="Disordered" evidence="1">
    <location>
        <begin position="1"/>
        <end position="102"/>
    </location>
</feature>
<protein>
    <submittedName>
        <fullName evidence="3">Uncharacterized protein</fullName>
    </submittedName>
</protein>
<sequence length="473" mass="52131">MMFGSSEDRARQLAGRYRKYRASSSASHTSYRSVSSVTQLPDQPQTTYTSAAGGSGHTTQHGQSPIPSGLAGIDSLPSLRGGASSPKDANMQQPVSPYSSGNTELVRTHKRSTSAYSQFSPTQGQPPVSPYVWPRARELDNQLAARLYQNQQRSQLEHMSEVLYGNPSLPNIASPPPSGFAANYPAASYLQAVRRVASNPQNSWAANASLPPQATAAFHENGRPTSQVYGFAPNGSYNQSSNERLPSNAANPSTTLNHSPYALSKPTTWDWASPHISYFEWDDWVHNTRGCTLWNEPIHSDNSPAFLFFLGQLTNDEMLGFTSLFHGNPWGQAGDLLSARLKRQWFSKLAPSKKTAFNTVIKERRRQIEEGSPANPVAISPSPLPTMMLWEALEAIETRYSSHKVNQLNQNFHLEAPLSKASSTPNLKGRQGLEVLSIAADMHRGLDPFTTYFLLCVSKIISYLVSVSFIFHW</sequence>
<gene>
    <name evidence="3" type="ORF">BU26DRAFT_252909</name>
</gene>
<accession>A0A6A6IRJ2</accession>
<evidence type="ECO:0000256" key="2">
    <source>
        <dbReference type="SAM" id="Phobius"/>
    </source>
</evidence>
<feature type="compositionally biased region" description="Polar residues" evidence="1">
    <location>
        <begin position="235"/>
        <end position="253"/>
    </location>
</feature>
<feature type="compositionally biased region" description="Basic and acidic residues" evidence="1">
    <location>
        <begin position="1"/>
        <end position="11"/>
    </location>
</feature>
<dbReference type="EMBL" id="ML987192">
    <property type="protein sequence ID" value="KAF2252210.1"/>
    <property type="molecule type" value="Genomic_DNA"/>
</dbReference>
<evidence type="ECO:0000256" key="1">
    <source>
        <dbReference type="SAM" id="MobiDB-lite"/>
    </source>
</evidence>
<feature type="transmembrane region" description="Helical" evidence="2">
    <location>
        <begin position="452"/>
        <end position="471"/>
    </location>
</feature>
<dbReference type="Proteomes" id="UP000800094">
    <property type="component" value="Unassembled WGS sequence"/>
</dbReference>
<evidence type="ECO:0000313" key="3">
    <source>
        <dbReference type="EMBL" id="KAF2252210.1"/>
    </source>
</evidence>
<keyword evidence="2" id="KW-0472">Membrane</keyword>
<dbReference type="AlphaFoldDB" id="A0A6A6IRJ2"/>
<dbReference type="GeneID" id="54574498"/>
<organism evidence="3 4">
    <name type="scientific">Trematosphaeria pertusa</name>
    <dbReference type="NCBI Taxonomy" id="390896"/>
    <lineage>
        <taxon>Eukaryota</taxon>
        <taxon>Fungi</taxon>
        <taxon>Dikarya</taxon>
        <taxon>Ascomycota</taxon>
        <taxon>Pezizomycotina</taxon>
        <taxon>Dothideomycetes</taxon>
        <taxon>Pleosporomycetidae</taxon>
        <taxon>Pleosporales</taxon>
        <taxon>Massarineae</taxon>
        <taxon>Trematosphaeriaceae</taxon>
        <taxon>Trematosphaeria</taxon>
    </lineage>
</organism>
<keyword evidence="2" id="KW-0812">Transmembrane</keyword>
<keyword evidence="2" id="KW-1133">Transmembrane helix</keyword>
<evidence type="ECO:0000313" key="4">
    <source>
        <dbReference type="Proteomes" id="UP000800094"/>
    </source>
</evidence>
<name>A0A6A6IRJ2_9PLEO</name>
<reference evidence="3" key="1">
    <citation type="journal article" date="2020" name="Stud. Mycol.">
        <title>101 Dothideomycetes genomes: a test case for predicting lifestyles and emergence of pathogens.</title>
        <authorList>
            <person name="Haridas S."/>
            <person name="Albert R."/>
            <person name="Binder M."/>
            <person name="Bloem J."/>
            <person name="Labutti K."/>
            <person name="Salamov A."/>
            <person name="Andreopoulos B."/>
            <person name="Baker S."/>
            <person name="Barry K."/>
            <person name="Bills G."/>
            <person name="Bluhm B."/>
            <person name="Cannon C."/>
            <person name="Castanera R."/>
            <person name="Culley D."/>
            <person name="Daum C."/>
            <person name="Ezra D."/>
            <person name="Gonzalez J."/>
            <person name="Henrissat B."/>
            <person name="Kuo A."/>
            <person name="Liang C."/>
            <person name="Lipzen A."/>
            <person name="Lutzoni F."/>
            <person name="Magnuson J."/>
            <person name="Mondo S."/>
            <person name="Nolan M."/>
            <person name="Ohm R."/>
            <person name="Pangilinan J."/>
            <person name="Park H.-J."/>
            <person name="Ramirez L."/>
            <person name="Alfaro M."/>
            <person name="Sun H."/>
            <person name="Tritt A."/>
            <person name="Yoshinaga Y."/>
            <person name="Zwiers L.-H."/>
            <person name="Turgeon B."/>
            <person name="Goodwin S."/>
            <person name="Spatafora J."/>
            <person name="Crous P."/>
            <person name="Grigoriev I."/>
        </authorList>
    </citation>
    <scope>NUCLEOTIDE SEQUENCE</scope>
    <source>
        <strain evidence="3">CBS 122368</strain>
    </source>
</reference>
<proteinExistence type="predicted"/>
<dbReference type="RefSeq" id="XP_033687214.1">
    <property type="nucleotide sequence ID" value="XM_033821168.1"/>
</dbReference>